<evidence type="ECO:0000313" key="1">
    <source>
        <dbReference type="EMBL" id="TFK66839.1"/>
    </source>
</evidence>
<name>A0ACD3ANC9_9AGAR</name>
<reference evidence="1 2" key="1">
    <citation type="journal article" date="2019" name="Nat. Ecol. Evol.">
        <title>Megaphylogeny resolves global patterns of mushroom evolution.</title>
        <authorList>
            <person name="Varga T."/>
            <person name="Krizsan K."/>
            <person name="Foldi C."/>
            <person name="Dima B."/>
            <person name="Sanchez-Garcia M."/>
            <person name="Sanchez-Ramirez S."/>
            <person name="Szollosi G.J."/>
            <person name="Szarkandi J.G."/>
            <person name="Papp V."/>
            <person name="Albert L."/>
            <person name="Andreopoulos W."/>
            <person name="Angelini C."/>
            <person name="Antonin V."/>
            <person name="Barry K.W."/>
            <person name="Bougher N.L."/>
            <person name="Buchanan P."/>
            <person name="Buyck B."/>
            <person name="Bense V."/>
            <person name="Catcheside P."/>
            <person name="Chovatia M."/>
            <person name="Cooper J."/>
            <person name="Damon W."/>
            <person name="Desjardin D."/>
            <person name="Finy P."/>
            <person name="Geml J."/>
            <person name="Haridas S."/>
            <person name="Hughes K."/>
            <person name="Justo A."/>
            <person name="Karasinski D."/>
            <person name="Kautmanova I."/>
            <person name="Kiss B."/>
            <person name="Kocsube S."/>
            <person name="Kotiranta H."/>
            <person name="LaButti K.M."/>
            <person name="Lechner B.E."/>
            <person name="Liimatainen K."/>
            <person name="Lipzen A."/>
            <person name="Lukacs Z."/>
            <person name="Mihaltcheva S."/>
            <person name="Morgado L.N."/>
            <person name="Niskanen T."/>
            <person name="Noordeloos M.E."/>
            <person name="Ohm R.A."/>
            <person name="Ortiz-Santana B."/>
            <person name="Ovrebo C."/>
            <person name="Racz N."/>
            <person name="Riley R."/>
            <person name="Savchenko A."/>
            <person name="Shiryaev A."/>
            <person name="Soop K."/>
            <person name="Spirin V."/>
            <person name="Szebenyi C."/>
            <person name="Tomsovsky M."/>
            <person name="Tulloss R.E."/>
            <person name="Uehling J."/>
            <person name="Grigoriev I.V."/>
            <person name="Vagvolgyi C."/>
            <person name="Papp T."/>
            <person name="Martin F.M."/>
            <person name="Miettinen O."/>
            <person name="Hibbett D.S."/>
            <person name="Nagy L.G."/>
        </authorList>
    </citation>
    <scope>NUCLEOTIDE SEQUENCE [LARGE SCALE GENOMIC DNA]</scope>
    <source>
        <strain evidence="1 2">NL-1719</strain>
    </source>
</reference>
<gene>
    <name evidence="1" type="ORF">BDN72DRAFT_916340</name>
</gene>
<accession>A0ACD3ANC9</accession>
<protein>
    <submittedName>
        <fullName evidence="1">Cytochrome P450</fullName>
    </submittedName>
</protein>
<sequence>MPIITPLTALDLVLGLLGLYILKALLIKHQPVPPGPRPLLILGNLLDMPKERSWETFTEWGRKWGPIVSISVLGQRIVILNRAEDAVELLDKKGLIYSDRPSMPISRLVGWDRWLVFTPYADERFRYVRKMFHQAIGTSAAMSQYHHVEEQETSRFLQRLLVNPERLEDHIRTTAGAVIIRISYGYHPDGPDDHFVKLATLAMEHFSEGADPGALLVNSIPALADLPEWMPGTGFKQTARYWAKNLSEMVELPYKFVKEQMALGTAEPSITSRAIEAQPDLNPDNEAVLKWAGSAIFAGGADTTVASIYAFFKAMVLYPEVQRKAQSEIDAVIGNVRLPACSDRDSLPYVNALVLEVFRWHSVAPGGVPHMAKEDASYKGHFIPKGSTILPNVWGMAHDPTVYHDPMAFNPDRFLSRPGYTAEPDPRSIAFGFGRRICPGASHQHVHPFVRLTLNTGRALADTSVFLSCAMALAVFNISAYKENGKTILPDILQSSGVVSHPTPFKYNIKPRSEAAQRLIGTQGSD</sequence>
<dbReference type="Proteomes" id="UP000308600">
    <property type="component" value="Unassembled WGS sequence"/>
</dbReference>
<evidence type="ECO:0000313" key="2">
    <source>
        <dbReference type="Proteomes" id="UP000308600"/>
    </source>
</evidence>
<organism evidence="1 2">
    <name type="scientific">Pluteus cervinus</name>
    <dbReference type="NCBI Taxonomy" id="181527"/>
    <lineage>
        <taxon>Eukaryota</taxon>
        <taxon>Fungi</taxon>
        <taxon>Dikarya</taxon>
        <taxon>Basidiomycota</taxon>
        <taxon>Agaricomycotina</taxon>
        <taxon>Agaricomycetes</taxon>
        <taxon>Agaricomycetidae</taxon>
        <taxon>Agaricales</taxon>
        <taxon>Pluteineae</taxon>
        <taxon>Pluteaceae</taxon>
        <taxon>Pluteus</taxon>
    </lineage>
</organism>
<dbReference type="EMBL" id="ML208392">
    <property type="protein sequence ID" value="TFK66839.1"/>
    <property type="molecule type" value="Genomic_DNA"/>
</dbReference>
<keyword evidence="2" id="KW-1185">Reference proteome</keyword>
<proteinExistence type="predicted"/>